<dbReference type="EMBL" id="LAYJ01000047">
    <property type="protein sequence ID" value="KKI51994.1"/>
    <property type="molecule type" value="Genomic_DNA"/>
</dbReference>
<comment type="caution">
    <text evidence="1">The sequence shown here is derived from an EMBL/GenBank/DDBJ whole genome shotgun (WGS) entry which is preliminary data.</text>
</comment>
<keyword evidence="2" id="KW-1185">Reference proteome</keyword>
<name>A0A0M2NHJ2_9FIRM</name>
<reference evidence="1 2" key="1">
    <citation type="submission" date="2015-04" db="EMBL/GenBank/DDBJ databases">
        <title>Draft genome sequence of bacteremic isolate Catabacter hongkongensis type strain HKU16T.</title>
        <authorList>
            <person name="Lau S.K."/>
            <person name="Teng J.L."/>
            <person name="Huang Y."/>
            <person name="Curreem S.O."/>
            <person name="Tsui S.K."/>
            <person name="Woo P.C."/>
        </authorList>
    </citation>
    <scope>NUCLEOTIDE SEQUENCE [LARGE SCALE GENOMIC DNA]</scope>
    <source>
        <strain evidence="1 2">HKU16</strain>
    </source>
</reference>
<sequence length="37" mass="4458">MQIMAELCLQPIQSRLKKFFIFYKIIKQVIIISEETI</sequence>
<organism evidence="1 2">
    <name type="scientific">Christensenella hongkongensis</name>
    <dbReference type="NCBI Taxonomy" id="270498"/>
    <lineage>
        <taxon>Bacteria</taxon>
        <taxon>Bacillati</taxon>
        <taxon>Bacillota</taxon>
        <taxon>Clostridia</taxon>
        <taxon>Christensenellales</taxon>
        <taxon>Christensenellaceae</taxon>
        <taxon>Christensenella</taxon>
    </lineage>
</organism>
<protein>
    <submittedName>
        <fullName evidence="1">Uncharacterized protein</fullName>
    </submittedName>
</protein>
<accession>A0A0M2NHJ2</accession>
<dbReference type="AlphaFoldDB" id="A0A0M2NHJ2"/>
<evidence type="ECO:0000313" key="1">
    <source>
        <dbReference type="EMBL" id="KKI51994.1"/>
    </source>
</evidence>
<proteinExistence type="predicted"/>
<dbReference type="STRING" id="270498.CHK_0511"/>
<gene>
    <name evidence="1" type="ORF">CHK_0511</name>
</gene>
<evidence type="ECO:0000313" key="2">
    <source>
        <dbReference type="Proteomes" id="UP000034076"/>
    </source>
</evidence>
<dbReference type="Proteomes" id="UP000034076">
    <property type="component" value="Unassembled WGS sequence"/>
</dbReference>